<dbReference type="PANTHER" id="PTHR42879">
    <property type="entry name" value="3-OXOACYL-(ACYL-CARRIER-PROTEIN) REDUCTASE"/>
    <property type="match status" value="1"/>
</dbReference>
<dbReference type="AlphaFoldDB" id="A0A430HUS3"/>
<name>A0A430HUS3_9BURK</name>
<dbReference type="PANTHER" id="PTHR42879:SF2">
    <property type="entry name" value="3-OXOACYL-[ACYL-CARRIER-PROTEIN] REDUCTASE FABG"/>
    <property type="match status" value="1"/>
</dbReference>
<dbReference type="EMBL" id="RXLQ01000001">
    <property type="protein sequence ID" value="RSZ61114.1"/>
    <property type="molecule type" value="Genomic_DNA"/>
</dbReference>
<reference evidence="3 4" key="1">
    <citation type="submission" date="2018-12" db="EMBL/GenBank/DDBJ databases">
        <authorList>
            <person name="Yang E."/>
        </authorList>
    </citation>
    <scope>NUCLEOTIDE SEQUENCE [LARGE SCALE GENOMIC DNA]</scope>
    <source>
        <strain evidence="3 4">SOD</strain>
    </source>
</reference>
<dbReference type="InterPro" id="IPR050259">
    <property type="entry name" value="SDR"/>
</dbReference>
<gene>
    <name evidence="3" type="ORF">EJB06_03030</name>
</gene>
<protein>
    <submittedName>
        <fullName evidence="3">SDR family NAD(P)-dependent oxidoreductase</fullName>
    </submittedName>
</protein>
<dbReference type="Gene3D" id="3.40.50.720">
    <property type="entry name" value="NAD(P)-binding Rossmann-like Domain"/>
    <property type="match status" value="1"/>
</dbReference>
<dbReference type="InterPro" id="IPR002347">
    <property type="entry name" value="SDR_fam"/>
</dbReference>
<dbReference type="Proteomes" id="UP000278085">
    <property type="component" value="Unassembled WGS sequence"/>
</dbReference>
<evidence type="ECO:0000313" key="4">
    <source>
        <dbReference type="Proteomes" id="UP000278085"/>
    </source>
</evidence>
<comment type="caution">
    <text evidence="3">The sequence shown here is derived from an EMBL/GenBank/DDBJ whole genome shotgun (WGS) entry which is preliminary data.</text>
</comment>
<dbReference type="SUPFAM" id="SSF51735">
    <property type="entry name" value="NAD(P)-binding Rossmann-fold domains"/>
    <property type="match status" value="1"/>
</dbReference>
<proteinExistence type="inferred from homology"/>
<dbReference type="OrthoDB" id="9802564at2"/>
<comment type="similarity">
    <text evidence="1 2">Belongs to the short-chain dehydrogenases/reductases (SDR) family.</text>
</comment>
<dbReference type="PRINTS" id="PR00080">
    <property type="entry name" value="SDRFAMILY"/>
</dbReference>
<evidence type="ECO:0000256" key="2">
    <source>
        <dbReference type="RuleBase" id="RU000363"/>
    </source>
</evidence>
<organism evidence="3 4">
    <name type="scientific">Massilia atriviolacea</name>
    <dbReference type="NCBI Taxonomy" id="2495579"/>
    <lineage>
        <taxon>Bacteria</taxon>
        <taxon>Pseudomonadati</taxon>
        <taxon>Pseudomonadota</taxon>
        <taxon>Betaproteobacteria</taxon>
        <taxon>Burkholderiales</taxon>
        <taxon>Oxalobacteraceae</taxon>
        <taxon>Telluria group</taxon>
        <taxon>Massilia</taxon>
    </lineage>
</organism>
<keyword evidence="4" id="KW-1185">Reference proteome</keyword>
<accession>A0A430HUS3</accession>
<dbReference type="Pfam" id="PF00106">
    <property type="entry name" value="adh_short"/>
    <property type="match status" value="1"/>
</dbReference>
<dbReference type="PRINTS" id="PR00081">
    <property type="entry name" value="GDHRDH"/>
</dbReference>
<evidence type="ECO:0000256" key="1">
    <source>
        <dbReference type="ARBA" id="ARBA00006484"/>
    </source>
</evidence>
<dbReference type="InterPro" id="IPR036291">
    <property type="entry name" value="NAD(P)-bd_dom_sf"/>
</dbReference>
<evidence type="ECO:0000313" key="3">
    <source>
        <dbReference type="EMBL" id="RSZ61114.1"/>
    </source>
</evidence>
<sequence>MNPRNGMGGSMARTASVTGVLQFTHDIGPVDIFANSASIPADVMLRHMTPERWPTVLQDDPGSMLRMSGDAIVSMRQRQFGRIIDIGAVNARQGQAGQCNYAASKAGVPGLPRALVRESASRHVTVNATAPVCCDTGVVASRAPATPQRTEASIPSGRLDLPAEVVRAAACITGATVDVTGAQSVR</sequence>